<feature type="compositionally biased region" description="Polar residues" evidence="1">
    <location>
        <begin position="50"/>
        <end position="71"/>
    </location>
</feature>
<accession>A0A6A6ZLV9</accession>
<keyword evidence="2" id="KW-0812">Transmembrane</keyword>
<feature type="compositionally biased region" description="Polar residues" evidence="1">
    <location>
        <begin position="159"/>
        <end position="176"/>
    </location>
</feature>
<sequence>MTSLRLSTPHFKTGQSMPTSSDIPKMRQATEPVQSIIHLSSLLAIITDPRSNPSKGSTHVSSFMSTTTSNEPAPVKPTDPAFRPSRSSSRIDPFKSSGPVVIVAPTPAPSVPPAAFSPRPTTTTTLPVTTSHPLPPSSSFQDFTLTPITSLVGTSMTALSTEVQSSQPTPTNTPHTSKSDGRRIGRTAGIVVGAVVGAIMFLLLAYWIYACARGINVCNCCGGSSRRGSKKARPDSALPERHDTYPLSGIGAAPRMDNVPMPYKHQRRTDSNRALRLQRHAAAPYRRDSLSTIVESER</sequence>
<dbReference type="Proteomes" id="UP000799424">
    <property type="component" value="Unassembled WGS sequence"/>
</dbReference>
<feature type="compositionally biased region" description="Basic and acidic residues" evidence="1">
    <location>
        <begin position="285"/>
        <end position="298"/>
    </location>
</feature>
<keyword evidence="4" id="KW-1185">Reference proteome</keyword>
<feature type="region of interest" description="Disordered" evidence="1">
    <location>
        <begin position="111"/>
        <end position="134"/>
    </location>
</feature>
<gene>
    <name evidence="3" type="ORF">CC86DRAFT_386746</name>
</gene>
<feature type="region of interest" description="Disordered" evidence="1">
    <location>
        <begin position="159"/>
        <end position="182"/>
    </location>
</feature>
<feature type="region of interest" description="Disordered" evidence="1">
    <location>
        <begin position="1"/>
        <end position="23"/>
    </location>
</feature>
<proteinExistence type="predicted"/>
<evidence type="ECO:0000256" key="1">
    <source>
        <dbReference type="SAM" id="MobiDB-lite"/>
    </source>
</evidence>
<evidence type="ECO:0000313" key="3">
    <source>
        <dbReference type="EMBL" id="KAF2821215.1"/>
    </source>
</evidence>
<feature type="compositionally biased region" description="Basic and acidic residues" evidence="1">
    <location>
        <begin position="232"/>
        <end position="244"/>
    </location>
</feature>
<feature type="transmembrane region" description="Helical" evidence="2">
    <location>
        <begin position="188"/>
        <end position="209"/>
    </location>
</feature>
<organism evidence="3 4">
    <name type="scientific">Ophiobolus disseminans</name>
    <dbReference type="NCBI Taxonomy" id="1469910"/>
    <lineage>
        <taxon>Eukaryota</taxon>
        <taxon>Fungi</taxon>
        <taxon>Dikarya</taxon>
        <taxon>Ascomycota</taxon>
        <taxon>Pezizomycotina</taxon>
        <taxon>Dothideomycetes</taxon>
        <taxon>Pleosporomycetidae</taxon>
        <taxon>Pleosporales</taxon>
        <taxon>Pleosporineae</taxon>
        <taxon>Phaeosphaeriaceae</taxon>
        <taxon>Ophiobolus</taxon>
    </lineage>
</organism>
<protein>
    <submittedName>
        <fullName evidence="3">Uncharacterized protein</fullName>
    </submittedName>
</protein>
<reference evidence="3" key="1">
    <citation type="journal article" date="2020" name="Stud. Mycol.">
        <title>101 Dothideomycetes genomes: a test case for predicting lifestyles and emergence of pathogens.</title>
        <authorList>
            <person name="Haridas S."/>
            <person name="Albert R."/>
            <person name="Binder M."/>
            <person name="Bloem J."/>
            <person name="Labutti K."/>
            <person name="Salamov A."/>
            <person name="Andreopoulos B."/>
            <person name="Baker S."/>
            <person name="Barry K."/>
            <person name="Bills G."/>
            <person name="Bluhm B."/>
            <person name="Cannon C."/>
            <person name="Castanera R."/>
            <person name="Culley D."/>
            <person name="Daum C."/>
            <person name="Ezra D."/>
            <person name="Gonzalez J."/>
            <person name="Henrissat B."/>
            <person name="Kuo A."/>
            <person name="Liang C."/>
            <person name="Lipzen A."/>
            <person name="Lutzoni F."/>
            <person name="Magnuson J."/>
            <person name="Mondo S."/>
            <person name="Nolan M."/>
            <person name="Ohm R."/>
            <person name="Pangilinan J."/>
            <person name="Park H.-J."/>
            <person name="Ramirez L."/>
            <person name="Alfaro M."/>
            <person name="Sun H."/>
            <person name="Tritt A."/>
            <person name="Yoshinaga Y."/>
            <person name="Zwiers L.-H."/>
            <person name="Turgeon B."/>
            <person name="Goodwin S."/>
            <person name="Spatafora J."/>
            <person name="Crous P."/>
            <person name="Grigoriev I."/>
        </authorList>
    </citation>
    <scope>NUCLEOTIDE SEQUENCE</scope>
    <source>
        <strain evidence="3">CBS 113818</strain>
    </source>
</reference>
<dbReference type="OrthoDB" id="10516332at2759"/>
<evidence type="ECO:0000256" key="2">
    <source>
        <dbReference type="SAM" id="Phobius"/>
    </source>
</evidence>
<dbReference type="AlphaFoldDB" id="A0A6A6ZLV9"/>
<dbReference type="EMBL" id="MU006238">
    <property type="protein sequence ID" value="KAF2821215.1"/>
    <property type="molecule type" value="Genomic_DNA"/>
</dbReference>
<name>A0A6A6ZLV9_9PLEO</name>
<feature type="compositionally biased region" description="Low complexity" evidence="1">
    <location>
        <begin position="113"/>
        <end position="134"/>
    </location>
</feature>
<keyword evidence="2" id="KW-1133">Transmembrane helix</keyword>
<keyword evidence="2" id="KW-0472">Membrane</keyword>
<feature type="region of interest" description="Disordered" evidence="1">
    <location>
        <begin position="50"/>
        <end position="96"/>
    </location>
</feature>
<evidence type="ECO:0000313" key="4">
    <source>
        <dbReference type="Proteomes" id="UP000799424"/>
    </source>
</evidence>
<feature type="region of interest" description="Disordered" evidence="1">
    <location>
        <begin position="223"/>
        <end position="298"/>
    </location>
</feature>
<feature type="compositionally biased region" description="Polar residues" evidence="1">
    <location>
        <begin position="13"/>
        <end position="22"/>
    </location>
</feature>